<dbReference type="SMART" id="SM00341">
    <property type="entry name" value="HRDC"/>
    <property type="match status" value="1"/>
</dbReference>
<accession>A0AAD5TTV2</accession>
<dbReference type="Gene3D" id="1.10.150.80">
    <property type="entry name" value="HRDC domain"/>
    <property type="match status" value="1"/>
</dbReference>
<sequence>MINKNILKELNEYRKKLADQNHYSEPYFIFPNRTMHEIATLQPQTEEQLEEIHGMGPKRIEKYGKDILEILNKEQCIKQEHDEEDKKKGKKGKKGVQSKIGRFKMEEDEDLLRLAEEGLDAFEISKRLDRSPLAIVNRMEYYDYIYVPEEGKFKKDVHNEIPKYSNQGLFWTAEEDERLFKFALDNQLPIKEISKFLNRTEYSIQRRLETDGVFFDPKLNKWKRNKDLPEFHSKIGARWTEEEDKFLRSFYEKVITQEDLTDIATKLGRAEGGVGGRLIKLGFKHEKEKNEYRYRYMKEL</sequence>
<organism evidence="2 3">
    <name type="scientific">Clydaea vesicula</name>
    <dbReference type="NCBI Taxonomy" id="447962"/>
    <lineage>
        <taxon>Eukaryota</taxon>
        <taxon>Fungi</taxon>
        <taxon>Fungi incertae sedis</taxon>
        <taxon>Chytridiomycota</taxon>
        <taxon>Chytridiomycota incertae sedis</taxon>
        <taxon>Chytridiomycetes</taxon>
        <taxon>Lobulomycetales</taxon>
        <taxon>Lobulomycetaceae</taxon>
        <taxon>Clydaea</taxon>
    </lineage>
</organism>
<dbReference type="InterPro" id="IPR044876">
    <property type="entry name" value="HRDC_dom_sf"/>
</dbReference>
<proteinExistence type="predicted"/>
<dbReference type="SUPFAM" id="SSF47819">
    <property type="entry name" value="HRDC-like"/>
    <property type="match status" value="1"/>
</dbReference>
<dbReference type="Proteomes" id="UP001211065">
    <property type="component" value="Unassembled WGS sequence"/>
</dbReference>
<comment type="caution">
    <text evidence="2">The sequence shown here is derived from an EMBL/GenBank/DDBJ whole genome shotgun (WGS) entry which is preliminary data.</text>
</comment>
<dbReference type="PROSITE" id="PS50967">
    <property type="entry name" value="HRDC"/>
    <property type="match status" value="1"/>
</dbReference>
<evidence type="ECO:0000313" key="3">
    <source>
        <dbReference type="Proteomes" id="UP001211065"/>
    </source>
</evidence>
<dbReference type="GO" id="GO:0003676">
    <property type="term" value="F:nucleic acid binding"/>
    <property type="evidence" value="ECO:0007669"/>
    <property type="project" value="InterPro"/>
</dbReference>
<dbReference type="InterPro" id="IPR010997">
    <property type="entry name" value="HRDC-like_sf"/>
</dbReference>
<dbReference type="AlphaFoldDB" id="A0AAD5TTV2"/>
<gene>
    <name evidence="2" type="ORF">HK099_001393</name>
</gene>
<dbReference type="Pfam" id="PF00570">
    <property type="entry name" value="HRDC"/>
    <property type="match status" value="1"/>
</dbReference>
<evidence type="ECO:0000313" key="2">
    <source>
        <dbReference type="EMBL" id="KAJ3203716.1"/>
    </source>
</evidence>
<reference evidence="2" key="1">
    <citation type="submission" date="2020-05" db="EMBL/GenBank/DDBJ databases">
        <title>Phylogenomic resolution of chytrid fungi.</title>
        <authorList>
            <person name="Stajich J.E."/>
            <person name="Amses K."/>
            <person name="Simmons R."/>
            <person name="Seto K."/>
            <person name="Myers J."/>
            <person name="Bonds A."/>
            <person name="Quandt C.A."/>
            <person name="Barry K."/>
            <person name="Liu P."/>
            <person name="Grigoriev I."/>
            <person name="Longcore J.E."/>
            <person name="James T.Y."/>
        </authorList>
    </citation>
    <scope>NUCLEOTIDE SEQUENCE</scope>
    <source>
        <strain evidence="2">JEL0476</strain>
    </source>
</reference>
<feature type="domain" description="HRDC" evidence="1">
    <location>
        <begin position="1"/>
        <end position="81"/>
    </location>
</feature>
<evidence type="ECO:0000259" key="1">
    <source>
        <dbReference type="PROSITE" id="PS50967"/>
    </source>
</evidence>
<dbReference type="InterPro" id="IPR002121">
    <property type="entry name" value="HRDC_dom"/>
</dbReference>
<name>A0AAD5TTV2_9FUNG</name>
<keyword evidence="3" id="KW-1185">Reference proteome</keyword>
<protein>
    <recommendedName>
        <fullName evidence="1">HRDC domain-containing protein</fullName>
    </recommendedName>
</protein>
<dbReference type="EMBL" id="JADGJW010001389">
    <property type="protein sequence ID" value="KAJ3203716.1"/>
    <property type="molecule type" value="Genomic_DNA"/>
</dbReference>
<dbReference type="GO" id="GO:0000166">
    <property type="term" value="F:nucleotide binding"/>
    <property type="evidence" value="ECO:0007669"/>
    <property type="project" value="InterPro"/>
</dbReference>